<proteinExistence type="inferred from homology"/>
<dbReference type="InterPro" id="IPR016162">
    <property type="entry name" value="Ald_DH_N"/>
</dbReference>
<comment type="caution">
    <text evidence="4">The sequence shown here is derived from an EMBL/GenBank/DDBJ whole genome shotgun (WGS) entry which is preliminary data.</text>
</comment>
<accession>A0ABV5AA92</accession>
<evidence type="ECO:0000256" key="2">
    <source>
        <dbReference type="ARBA" id="ARBA00023002"/>
    </source>
</evidence>
<comment type="similarity">
    <text evidence="1">Belongs to the aldehyde dehydrogenase family.</text>
</comment>
<evidence type="ECO:0000259" key="3">
    <source>
        <dbReference type="Pfam" id="PF00171"/>
    </source>
</evidence>
<dbReference type="InterPro" id="IPR051020">
    <property type="entry name" value="ALDH-related_metabolic_enz"/>
</dbReference>
<dbReference type="Proteomes" id="UP001579974">
    <property type="component" value="Unassembled WGS sequence"/>
</dbReference>
<organism evidence="4 5">
    <name type="scientific">Alicyclobacillus fastidiosus</name>
    <dbReference type="NCBI Taxonomy" id="392011"/>
    <lineage>
        <taxon>Bacteria</taxon>
        <taxon>Bacillati</taxon>
        <taxon>Bacillota</taxon>
        <taxon>Bacilli</taxon>
        <taxon>Bacillales</taxon>
        <taxon>Alicyclobacillaceae</taxon>
        <taxon>Alicyclobacillus</taxon>
    </lineage>
</organism>
<dbReference type="Gene3D" id="3.40.309.10">
    <property type="entry name" value="Aldehyde Dehydrogenase, Chain A, domain 2"/>
    <property type="match status" value="1"/>
</dbReference>
<evidence type="ECO:0000256" key="1">
    <source>
        <dbReference type="ARBA" id="ARBA00009986"/>
    </source>
</evidence>
<dbReference type="EMBL" id="JBDXSU010000002">
    <property type="protein sequence ID" value="MFB5189189.1"/>
    <property type="molecule type" value="Genomic_DNA"/>
</dbReference>
<dbReference type="Gene3D" id="3.40.605.10">
    <property type="entry name" value="Aldehyde Dehydrogenase, Chain A, domain 1"/>
    <property type="match status" value="1"/>
</dbReference>
<dbReference type="SUPFAM" id="SSF53720">
    <property type="entry name" value="ALDH-like"/>
    <property type="match status" value="1"/>
</dbReference>
<dbReference type="InterPro" id="IPR016161">
    <property type="entry name" value="Ald_DH/histidinol_DH"/>
</dbReference>
<dbReference type="Pfam" id="PF00171">
    <property type="entry name" value="Aldedh"/>
    <property type="match status" value="1"/>
</dbReference>
<protein>
    <submittedName>
        <fullName evidence="4">Aldehyde dehydrogenase family protein</fullName>
    </submittedName>
</protein>
<dbReference type="InterPro" id="IPR015590">
    <property type="entry name" value="Aldehyde_DH_dom"/>
</dbReference>
<dbReference type="InterPro" id="IPR016163">
    <property type="entry name" value="Ald_DH_C"/>
</dbReference>
<reference evidence="4 5" key="1">
    <citation type="journal article" date="2024" name="Int. J. Mol. Sci.">
        <title>Exploration of Alicyclobacillus spp. Genome in Search of Antibiotic Resistance.</title>
        <authorList>
            <person name="Bucka-Kolendo J."/>
            <person name="Kiousi D.E."/>
            <person name="Dekowska A."/>
            <person name="Mikolajczuk-Szczyrba A."/>
            <person name="Karadedos D.M."/>
            <person name="Michael P."/>
            <person name="Galanis A."/>
            <person name="Sokolowska B."/>
        </authorList>
    </citation>
    <scope>NUCLEOTIDE SEQUENCE [LARGE SCALE GENOMIC DNA]</scope>
    <source>
        <strain evidence="4 5">KKP 3000</strain>
    </source>
</reference>
<evidence type="ECO:0000313" key="4">
    <source>
        <dbReference type="EMBL" id="MFB5189189.1"/>
    </source>
</evidence>
<dbReference type="PANTHER" id="PTHR42991:SF1">
    <property type="entry name" value="ALDEHYDE DEHYDROGENASE"/>
    <property type="match status" value="1"/>
</dbReference>
<sequence>MTVQVLGRKMYIRGMWVERENMIDVRDPQDDSLIDLVPAATPQDVEVAVEAAKDGAMIAASMRTHQRMSILHKTADYIRTHCEEYAVTIAREGSKTIREARREVQRAIQTLELSAEEARRLHGEVIPFDQSPAGEKRVGYYYRFPIGIVVAITPFNDPLNLVAHKVGPAIATGNAVIVKPSMETPLSALMLAKAFSEAGLPPKVLSVITGHAEDIGDRLVTHPAVRGVSFTGGLATGERISKQAGLKKLSMELGSNSPVIVLSDADLDKAVESTVQGAFGAAGQNCLGVQRVFIEQSIYGAFVEQITRRTRTLVVGDKLSEETDIGPLISEKEAIRVESWVDEAVSMGAVIETGGQRDGAFYQPTVLTNVPLHCKVVREEVFGPVVSLFSVSGLEEALDLANGVDYGLQAGIFTQNIDRAYAAIQRLQVGGVMINDSSDFRVDAMPFGGVKGSGIGREGVQFSIREFSELKVVCFNLN</sequence>
<dbReference type="RefSeq" id="WP_275472667.1">
    <property type="nucleotide sequence ID" value="NZ_CP162940.1"/>
</dbReference>
<feature type="domain" description="Aldehyde dehydrogenase" evidence="3">
    <location>
        <begin position="16"/>
        <end position="473"/>
    </location>
</feature>
<name>A0ABV5AA92_9BACL</name>
<keyword evidence="5" id="KW-1185">Reference proteome</keyword>
<gene>
    <name evidence="4" type="ORF">KKP3000_002188</name>
</gene>
<dbReference type="CDD" id="cd07149">
    <property type="entry name" value="ALDH_y4uC"/>
    <property type="match status" value="1"/>
</dbReference>
<keyword evidence="2" id="KW-0560">Oxidoreductase</keyword>
<dbReference type="PANTHER" id="PTHR42991">
    <property type="entry name" value="ALDEHYDE DEHYDROGENASE"/>
    <property type="match status" value="1"/>
</dbReference>
<evidence type="ECO:0000313" key="5">
    <source>
        <dbReference type="Proteomes" id="UP001579974"/>
    </source>
</evidence>